<keyword evidence="9 10" id="KW-0289">Folate biosynthesis</keyword>
<evidence type="ECO:0000313" key="14">
    <source>
        <dbReference type="Proteomes" id="UP001387100"/>
    </source>
</evidence>
<evidence type="ECO:0000256" key="1">
    <source>
        <dbReference type="ARBA" id="ARBA00000012"/>
    </source>
</evidence>
<protein>
    <recommendedName>
        <fullName evidence="5 10">Dihydropteroate synthase</fullName>
        <shortName evidence="10">DHPS</shortName>
        <ecNumber evidence="5 10">2.5.1.15</ecNumber>
    </recommendedName>
    <alternativeName>
        <fullName evidence="10">Dihydropteroate pyrophosphorylase</fullName>
    </alternativeName>
</protein>
<evidence type="ECO:0000259" key="12">
    <source>
        <dbReference type="PROSITE" id="PS50972"/>
    </source>
</evidence>
<evidence type="ECO:0000256" key="4">
    <source>
        <dbReference type="ARBA" id="ARBA00009503"/>
    </source>
</evidence>
<evidence type="ECO:0000256" key="3">
    <source>
        <dbReference type="ARBA" id="ARBA00004763"/>
    </source>
</evidence>
<keyword evidence="8 10" id="KW-0460">Magnesium</keyword>
<comment type="cofactor">
    <cofactor evidence="2 10">
        <name>Mg(2+)</name>
        <dbReference type="ChEBI" id="CHEBI:18420"/>
    </cofactor>
</comment>
<organism evidence="13 14">
    <name type="scientific">Pseudokineococcus basanitobsidens</name>
    <dbReference type="NCBI Taxonomy" id="1926649"/>
    <lineage>
        <taxon>Bacteria</taxon>
        <taxon>Bacillati</taxon>
        <taxon>Actinomycetota</taxon>
        <taxon>Actinomycetes</taxon>
        <taxon>Kineosporiales</taxon>
        <taxon>Kineosporiaceae</taxon>
        <taxon>Pseudokineococcus</taxon>
    </lineage>
</organism>
<evidence type="ECO:0000256" key="8">
    <source>
        <dbReference type="ARBA" id="ARBA00022842"/>
    </source>
</evidence>
<keyword evidence="7 10" id="KW-0479">Metal-binding</keyword>
<evidence type="ECO:0000256" key="6">
    <source>
        <dbReference type="ARBA" id="ARBA00022679"/>
    </source>
</evidence>
<comment type="similarity">
    <text evidence="4 10">Belongs to the DHPS family.</text>
</comment>
<evidence type="ECO:0000313" key="13">
    <source>
        <dbReference type="EMBL" id="MEJ5944151.1"/>
    </source>
</evidence>
<feature type="domain" description="Pterin-binding" evidence="12">
    <location>
        <begin position="24"/>
        <end position="282"/>
    </location>
</feature>
<dbReference type="InterPro" id="IPR045031">
    <property type="entry name" value="DHP_synth-like"/>
</dbReference>
<dbReference type="PROSITE" id="PS00792">
    <property type="entry name" value="DHPS_1"/>
    <property type="match status" value="1"/>
</dbReference>
<keyword evidence="14" id="KW-1185">Reference proteome</keyword>
<dbReference type="NCBIfam" id="TIGR01496">
    <property type="entry name" value="DHPS"/>
    <property type="match status" value="1"/>
</dbReference>
<comment type="pathway">
    <text evidence="3 10">Cofactor biosynthesis; tetrahydrofolate biosynthesis; 7,8-dihydrofolate from 2-amino-4-hydroxy-6-hydroxymethyl-7,8-dihydropteridine diphosphate and 4-aminobenzoate: step 1/2.</text>
</comment>
<comment type="caution">
    <text evidence="13">The sequence shown here is derived from an EMBL/GenBank/DDBJ whole genome shotgun (WGS) entry which is preliminary data.</text>
</comment>
<sequence length="327" mass="32848">MSAATGATAAAVVPGLTGPAAGRSLVMGVLNTTPDSFSDGGSWLDPAAAVRHGLAMASDGADLVDVGGESTRPGARRVDAAEERRRVLPVVRGLAAAGVAVSVDTTRAATAEAALDAGAVLVNDVSGGLADAAMAGLVAERGVPYVAMHWRGPSDVMTSLADYDDVVVEVRDELAARVEALLHAGVRPDRLVVDPGLGFAKTAEHGWALLAHLDALGELGLPLLVGASRKGMLGPVLAGPDGTPRPAVGRDDATTAVTALAAAAGVWGVRVHAVRASADAVRVAARLAEARTEGTRAEGTRTEGSRTEGSCTEGSWAHPRPGRAAPA</sequence>
<dbReference type="PROSITE" id="PS00793">
    <property type="entry name" value="DHPS_2"/>
    <property type="match status" value="1"/>
</dbReference>
<dbReference type="PANTHER" id="PTHR20941">
    <property type="entry name" value="FOLATE SYNTHESIS PROTEINS"/>
    <property type="match status" value="1"/>
</dbReference>
<dbReference type="Proteomes" id="UP001387100">
    <property type="component" value="Unassembled WGS sequence"/>
</dbReference>
<feature type="region of interest" description="Disordered" evidence="11">
    <location>
        <begin position="288"/>
        <end position="327"/>
    </location>
</feature>
<feature type="compositionally biased region" description="Basic and acidic residues" evidence="11">
    <location>
        <begin position="288"/>
        <end position="306"/>
    </location>
</feature>
<dbReference type="PROSITE" id="PS50972">
    <property type="entry name" value="PTERIN_BINDING"/>
    <property type="match status" value="1"/>
</dbReference>
<dbReference type="InterPro" id="IPR006390">
    <property type="entry name" value="DHP_synth_dom"/>
</dbReference>
<evidence type="ECO:0000256" key="2">
    <source>
        <dbReference type="ARBA" id="ARBA00001946"/>
    </source>
</evidence>
<comment type="catalytic activity">
    <reaction evidence="1">
        <text>(7,8-dihydropterin-6-yl)methyl diphosphate + 4-aminobenzoate = 7,8-dihydropteroate + diphosphate</text>
        <dbReference type="Rhea" id="RHEA:19949"/>
        <dbReference type="ChEBI" id="CHEBI:17836"/>
        <dbReference type="ChEBI" id="CHEBI:17839"/>
        <dbReference type="ChEBI" id="CHEBI:33019"/>
        <dbReference type="ChEBI" id="CHEBI:72950"/>
        <dbReference type="EC" id="2.5.1.15"/>
    </reaction>
</comment>
<gene>
    <name evidence="13" type="primary">folP</name>
    <name evidence="13" type="ORF">WDZ17_02435</name>
</gene>
<name>A0ABU8RGE6_9ACTN</name>
<dbReference type="SUPFAM" id="SSF51717">
    <property type="entry name" value="Dihydropteroate synthetase-like"/>
    <property type="match status" value="1"/>
</dbReference>
<dbReference type="EC" id="2.5.1.15" evidence="5 10"/>
<dbReference type="PANTHER" id="PTHR20941:SF1">
    <property type="entry name" value="FOLIC ACID SYNTHESIS PROTEIN FOL1"/>
    <property type="match status" value="1"/>
</dbReference>
<dbReference type="CDD" id="cd00739">
    <property type="entry name" value="DHPS"/>
    <property type="match status" value="1"/>
</dbReference>
<dbReference type="InterPro" id="IPR011005">
    <property type="entry name" value="Dihydropteroate_synth-like_sf"/>
</dbReference>
<dbReference type="InterPro" id="IPR000489">
    <property type="entry name" value="Pterin-binding_dom"/>
</dbReference>
<dbReference type="EMBL" id="JBBIAA010000002">
    <property type="protein sequence ID" value="MEJ5944151.1"/>
    <property type="molecule type" value="Genomic_DNA"/>
</dbReference>
<accession>A0ABU8RGE6</accession>
<proteinExistence type="inferred from homology"/>
<reference evidence="13 14" key="1">
    <citation type="journal article" date="2017" name="Int. J. Syst. Evol. Microbiol.">
        <title>Pseudokineococcus basanitobsidens sp. nov., isolated from volcanic rock.</title>
        <authorList>
            <person name="Lee D.W."/>
            <person name="Park M.Y."/>
            <person name="Kim J.J."/>
            <person name="Kim B.S."/>
        </authorList>
    </citation>
    <scope>NUCLEOTIDE SEQUENCE [LARGE SCALE GENOMIC DNA]</scope>
    <source>
        <strain evidence="13 14">DSM 103726</strain>
    </source>
</reference>
<dbReference type="GO" id="GO:0004156">
    <property type="term" value="F:dihydropteroate synthase activity"/>
    <property type="evidence" value="ECO:0007669"/>
    <property type="project" value="UniProtKB-EC"/>
</dbReference>
<evidence type="ECO:0000256" key="10">
    <source>
        <dbReference type="RuleBase" id="RU361205"/>
    </source>
</evidence>
<keyword evidence="6 10" id="KW-0808">Transferase</keyword>
<dbReference type="Pfam" id="PF00809">
    <property type="entry name" value="Pterin_bind"/>
    <property type="match status" value="1"/>
</dbReference>
<evidence type="ECO:0000256" key="7">
    <source>
        <dbReference type="ARBA" id="ARBA00022723"/>
    </source>
</evidence>
<comment type="function">
    <text evidence="10">Catalyzes the condensation of para-aminobenzoate (pABA) with 6-hydroxymethyl-7,8-dihydropterin diphosphate (DHPt-PP) to form 7,8-dihydropteroate (H2Pte), the immediate precursor of folate derivatives.</text>
</comment>
<dbReference type="Gene3D" id="3.20.20.20">
    <property type="entry name" value="Dihydropteroate synthase-like"/>
    <property type="match status" value="1"/>
</dbReference>
<evidence type="ECO:0000256" key="9">
    <source>
        <dbReference type="ARBA" id="ARBA00022909"/>
    </source>
</evidence>
<evidence type="ECO:0000256" key="11">
    <source>
        <dbReference type="SAM" id="MobiDB-lite"/>
    </source>
</evidence>
<evidence type="ECO:0000256" key="5">
    <source>
        <dbReference type="ARBA" id="ARBA00012458"/>
    </source>
</evidence>